<organism evidence="2 3">
    <name type="scientific">Romanomermis culicivorax</name>
    <name type="common">Nematode worm</name>
    <dbReference type="NCBI Taxonomy" id="13658"/>
    <lineage>
        <taxon>Eukaryota</taxon>
        <taxon>Metazoa</taxon>
        <taxon>Ecdysozoa</taxon>
        <taxon>Nematoda</taxon>
        <taxon>Enoplea</taxon>
        <taxon>Dorylaimia</taxon>
        <taxon>Mermithida</taxon>
        <taxon>Mermithoidea</taxon>
        <taxon>Mermithidae</taxon>
        <taxon>Romanomermis</taxon>
    </lineage>
</organism>
<keyword evidence="1" id="KW-0472">Membrane</keyword>
<name>A0A915KQ73_ROMCU</name>
<dbReference type="AlphaFoldDB" id="A0A915KQ73"/>
<feature type="transmembrane region" description="Helical" evidence="1">
    <location>
        <begin position="30"/>
        <end position="48"/>
    </location>
</feature>
<evidence type="ECO:0000256" key="1">
    <source>
        <dbReference type="SAM" id="Phobius"/>
    </source>
</evidence>
<keyword evidence="2" id="KW-1185">Reference proteome</keyword>
<keyword evidence="1" id="KW-0812">Transmembrane</keyword>
<sequence length="127" mass="14924">MFTLDVKRFMLHFPQGNYRIALAGKPNNQVIMYLILDAHYLILMFLAYSRYRFVNSIYDSIQIFPHDFLPPEYIHTAAQNFNDNISIEFQGYEKGVFGIINPTLSKSLLHVIMRDQILALNRAIFYN</sequence>
<dbReference type="WBParaSite" id="nRc.2.0.1.t41032-RA">
    <property type="protein sequence ID" value="nRc.2.0.1.t41032-RA"/>
    <property type="gene ID" value="nRc.2.0.1.g41032"/>
</dbReference>
<evidence type="ECO:0000313" key="2">
    <source>
        <dbReference type="Proteomes" id="UP000887565"/>
    </source>
</evidence>
<accession>A0A915KQ73</accession>
<dbReference type="Proteomes" id="UP000887565">
    <property type="component" value="Unplaced"/>
</dbReference>
<keyword evidence="1" id="KW-1133">Transmembrane helix</keyword>
<evidence type="ECO:0000313" key="3">
    <source>
        <dbReference type="WBParaSite" id="nRc.2.0.1.t41032-RA"/>
    </source>
</evidence>
<protein>
    <submittedName>
        <fullName evidence="3">Uncharacterized protein</fullName>
    </submittedName>
</protein>
<proteinExistence type="predicted"/>
<reference evidence="3" key="1">
    <citation type="submission" date="2022-11" db="UniProtKB">
        <authorList>
            <consortium name="WormBaseParasite"/>
        </authorList>
    </citation>
    <scope>IDENTIFICATION</scope>
</reference>